<feature type="domain" description="Metalloprotease TldD/E C-terminal" evidence="3">
    <location>
        <begin position="222"/>
        <end position="442"/>
    </location>
</feature>
<dbReference type="AlphaFoldDB" id="A0A099I797"/>
<dbReference type="InterPro" id="IPR045570">
    <property type="entry name" value="Metalloprtase-TldD/E_cen_dom"/>
</dbReference>
<evidence type="ECO:0000259" key="4">
    <source>
        <dbReference type="Pfam" id="PF19290"/>
    </source>
</evidence>
<dbReference type="InterPro" id="IPR047657">
    <property type="entry name" value="PmbA"/>
</dbReference>
<feature type="domain" description="Metalloprotease TldD/E central" evidence="4">
    <location>
        <begin position="114"/>
        <end position="212"/>
    </location>
</feature>
<dbReference type="InterPro" id="IPR002510">
    <property type="entry name" value="Metalloprtase-TldD/E_N"/>
</dbReference>
<dbReference type="Gene3D" id="3.30.2290.10">
    <property type="entry name" value="PmbA/TldD superfamily"/>
    <property type="match status" value="1"/>
</dbReference>
<feature type="domain" description="Metalloprotease TldD/E N-terminal" evidence="2">
    <location>
        <begin position="19"/>
        <end position="70"/>
    </location>
</feature>
<dbReference type="PANTHER" id="PTHR43421">
    <property type="entry name" value="METALLOPROTEASE PMBA"/>
    <property type="match status" value="1"/>
</dbReference>
<evidence type="ECO:0000259" key="2">
    <source>
        <dbReference type="Pfam" id="PF01523"/>
    </source>
</evidence>
<evidence type="ECO:0000256" key="1">
    <source>
        <dbReference type="ARBA" id="ARBA00005836"/>
    </source>
</evidence>
<dbReference type="RefSeq" id="WP_044905339.1">
    <property type="nucleotide sequence ID" value="NZ_JQIF01000044.1"/>
</dbReference>
<dbReference type="GO" id="GO:0005829">
    <property type="term" value="C:cytosol"/>
    <property type="evidence" value="ECO:0007669"/>
    <property type="project" value="TreeGrafter"/>
</dbReference>
<dbReference type="SUPFAM" id="SSF111283">
    <property type="entry name" value="Putative modulator of DNA gyrase, PmbA/TldD"/>
    <property type="match status" value="1"/>
</dbReference>
<dbReference type="GO" id="GO:0006508">
    <property type="term" value="P:proteolysis"/>
    <property type="evidence" value="ECO:0007669"/>
    <property type="project" value="InterPro"/>
</dbReference>
<sequence>MHKQRWLDAAKAAGIEQLEIYEQKSRSTSIRLFEGSVDGYTISECNGFAIRGIYKGNMGICFLEQDDDALLEDTLCRIKENAEVITSRDEVEIYAGDSAYPQLQLRSCTWNAHPDAEKIEMLKTVEQYIKESDARIAQVMNTSYGEVDVEIAIDNTLGVHLHDAQHAAYISTAVMAKDQEDTKIAGDWQYLYDDVCFDAKKFAAGVSRKVLDKLSAESVQSAQYPVLIENEAMADLLAAFSGMFDGENAYKGISLLNDSIEKQIFSDKITIVDDPLLKNGYNSRSFDDEGVACRNKILVDKGVLKTYLHNLKSAKLMKCETTGNGFKAGYASNVGIAPSNLFIENGSTSMDEMIASMEEGIIVTEITGLHAGLNAMTGEFSLQSQGWYVKDGKKVKPVNLITIAGNFLEAMKQVEMLGNDGKLNAGSIGSPSILFTSLSVSGL</sequence>
<name>A0A099I797_CLOIN</name>
<dbReference type="Pfam" id="PF19289">
    <property type="entry name" value="PmbA_TldD_3rd"/>
    <property type="match status" value="1"/>
</dbReference>
<dbReference type="InterPro" id="IPR045569">
    <property type="entry name" value="Metalloprtase-TldD/E_C"/>
</dbReference>
<comment type="caution">
    <text evidence="5">The sequence shown here is derived from an EMBL/GenBank/DDBJ whole genome shotgun (WGS) entry which is preliminary data.</text>
</comment>
<accession>A0A099I797</accession>
<gene>
    <name evidence="5" type="ORF">CIAN88_10365</name>
</gene>
<proteinExistence type="inferred from homology"/>
<dbReference type="GO" id="GO:0008237">
    <property type="term" value="F:metallopeptidase activity"/>
    <property type="evidence" value="ECO:0007669"/>
    <property type="project" value="InterPro"/>
</dbReference>
<dbReference type="InterPro" id="IPR036059">
    <property type="entry name" value="TldD/PmbA_sf"/>
</dbReference>
<dbReference type="Pfam" id="PF01523">
    <property type="entry name" value="PmbA_TldD_1st"/>
    <property type="match status" value="1"/>
</dbReference>
<dbReference type="InterPro" id="IPR035068">
    <property type="entry name" value="TldD/PmbA_N"/>
</dbReference>
<dbReference type="EMBL" id="JQIF01000044">
    <property type="protein sequence ID" value="KGJ53142.1"/>
    <property type="molecule type" value="Genomic_DNA"/>
</dbReference>
<evidence type="ECO:0000259" key="3">
    <source>
        <dbReference type="Pfam" id="PF19289"/>
    </source>
</evidence>
<evidence type="ECO:0000313" key="5">
    <source>
        <dbReference type="EMBL" id="KGJ53142.1"/>
    </source>
</evidence>
<comment type="similarity">
    <text evidence="1">Belongs to the peptidase U62 family.</text>
</comment>
<protein>
    <submittedName>
        <fullName evidence="5">PmbA protein</fullName>
    </submittedName>
</protein>
<evidence type="ECO:0000313" key="6">
    <source>
        <dbReference type="Proteomes" id="UP000030008"/>
    </source>
</evidence>
<dbReference type="Pfam" id="PF19290">
    <property type="entry name" value="PmbA_TldD_2nd"/>
    <property type="match status" value="1"/>
</dbReference>
<dbReference type="PANTHER" id="PTHR43421:SF1">
    <property type="entry name" value="METALLOPROTEASE PMBA"/>
    <property type="match status" value="1"/>
</dbReference>
<reference evidence="5 6" key="1">
    <citation type="submission" date="2014-08" db="EMBL/GenBank/DDBJ databases">
        <title>Clostridium innocuum, an unnegligible vancomycin-resistant pathogen causing extra-intestinal infections.</title>
        <authorList>
            <person name="Feng Y."/>
            <person name="Chiu C.-H."/>
        </authorList>
    </citation>
    <scope>NUCLEOTIDE SEQUENCE [LARGE SCALE GENOMIC DNA]</scope>
    <source>
        <strain evidence="5 6">AN88</strain>
    </source>
</reference>
<organism evidence="5 6">
    <name type="scientific">Clostridium innocuum</name>
    <dbReference type="NCBI Taxonomy" id="1522"/>
    <lineage>
        <taxon>Bacteria</taxon>
        <taxon>Bacillati</taxon>
        <taxon>Bacillota</taxon>
        <taxon>Clostridia</taxon>
        <taxon>Eubacteriales</taxon>
        <taxon>Clostridiaceae</taxon>
        <taxon>Clostridium</taxon>
    </lineage>
</organism>
<dbReference type="Proteomes" id="UP000030008">
    <property type="component" value="Unassembled WGS sequence"/>
</dbReference>